<protein>
    <recommendedName>
        <fullName evidence="2">DUF777 family protein</fullName>
    </recommendedName>
</protein>
<geneLocation type="plasmid" evidence="1">
    <name>unnamed</name>
</geneLocation>
<dbReference type="HOGENOM" id="CLU_112787_0_0_12"/>
<name>W5T3R9_9SPIR</name>
<dbReference type="EMBL" id="CP005800">
    <property type="protein sequence ID" value="AHH11941.1"/>
    <property type="molecule type" value="Genomic_DNA"/>
</dbReference>
<dbReference type="AlphaFoldDB" id="W5T3R9"/>
<gene>
    <name evidence="1" type="ORF">BCO_0008502</name>
</gene>
<organism evidence="1">
    <name type="scientific">Borrelia coriaceae ATCC 43381</name>
    <dbReference type="NCBI Taxonomy" id="1408429"/>
    <lineage>
        <taxon>Bacteria</taxon>
        <taxon>Pseudomonadati</taxon>
        <taxon>Spirochaetota</taxon>
        <taxon>Spirochaetia</taxon>
        <taxon>Spirochaetales</taxon>
        <taxon>Borreliaceae</taxon>
        <taxon>Borrelia</taxon>
    </lineage>
</organism>
<accession>W5T3R9</accession>
<evidence type="ECO:0008006" key="2">
    <source>
        <dbReference type="Google" id="ProtNLM"/>
    </source>
</evidence>
<sequence>MHSNYEFYRMNQNLYGSALTQEEIKKWIFSNIFITKIGKVKTFDPNSQKGVVIIEEFDNIEIETQNISNININPNEGEMVLLLQSNINLFNHDDNINFDKNHFYILSIINPKYLEMACDDIKLKTINKIDIKSNNQINANSDHDINLNANQNININCVDFSIKAEDDVVIKANDDIDINSNYNLDLIGKNKVRIKSNNKIDISNNSETLKSILIDITYAITNLRVTGQAIIDESSRAGLYSLRNRIYDLLG</sequence>
<dbReference type="InterPro" id="IPR008495">
    <property type="entry name" value="DUF777_BOR_spp"/>
</dbReference>
<proteinExistence type="predicted"/>
<evidence type="ECO:0000313" key="1">
    <source>
        <dbReference type="EMBL" id="AHH11941.1"/>
    </source>
</evidence>
<keyword evidence="1" id="KW-0614">Plasmid</keyword>
<reference evidence="1" key="1">
    <citation type="submission" date="2013-04" db="EMBL/GenBank/DDBJ databases">
        <title>Comparative Genomics of Relapsing Fever Spirochetes.</title>
        <authorList>
            <person name="Schwan T.G."/>
            <person name="Raffel S.J."/>
            <person name="Porcella S.F."/>
            <person name="Martens C.A."/>
            <person name="Bruno D.P."/>
            <person name="Ricklefs S.M."/>
            <person name="Barbian K.B."/>
        </authorList>
    </citation>
    <scope>NUCLEOTIDE SEQUENCE</scope>
    <source>
        <strain evidence="1">Co53</strain>
        <plasmid evidence="1">unnamed</plasmid>
    </source>
</reference>
<dbReference type="Pfam" id="PF05606">
    <property type="entry name" value="DUF777"/>
    <property type="match status" value="1"/>
</dbReference>
<dbReference type="RefSeq" id="WP_025409077.1">
    <property type="nucleotide sequence ID" value="NZ_CP005800.1"/>
</dbReference>